<organism evidence="1 2">
    <name type="scientific">Tritrichomonas foetus</name>
    <dbReference type="NCBI Taxonomy" id="1144522"/>
    <lineage>
        <taxon>Eukaryota</taxon>
        <taxon>Metamonada</taxon>
        <taxon>Parabasalia</taxon>
        <taxon>Tritrichomonadida</taxon>
        <taxon>Tritrichomonadidae</taxon>
        <taxon>Tritrichomonas</taxon>
    </lineage>
</organism>
<comment type="caution">
    <text evidence="1">The sequence shown here is derived from an EMBL/GenBank/DDBJ whole genome shotgun (WGS) entry which is preliminary data.</text>
</comment>
<dbReference type="InterPro" id="IPR036322">
    <property type="entry name" value="WD40_repeat_dom_sf"/>
</dbReference>
<evidence type="ECO:0000313" key="2">
    <source>
        <dbReference type="Proteomes" id="UP000179807"/>
    </source>
</evidence>
<dbReference type="VEuPathDB" id="TrichDB:TRFO_19900"/>
<sequence>MYGHLCEEPIALVCPHPWNYQIILCTTKQNLVLLDVYKNRSIRTFSIPSSLPKDALSAVSKSSPIGLFFIDNIACRAYQSILRSTIQQLPADKFICLVFPRGLLIWNHTIYNCEWIAFDFVATCVAQTPDSLILGDNANSLFSFSLHNYQVKRFANTQGTPSSIFITLFAGDQYGVLSVSSTGAIDFFSASGKLAAQGAGESSKSITFDVYTNTLFIMSDKRTVHVFNITPTKIEKIGECSFSGVTAGESKPTNYSGQQIAPCRLPLSPKPLFYAICDSLSLLIGGSTKVVQKVSSFPAVKVIKKLNCSLMLSHPTDMSLLMMASENQIIVLDMWAHLPHVVPSLAIPDFIPQNDRLDGVYSVRKNDQIVCLMNHSTESYSLYDIASKQRIVTRNAIDVIVGPDRRYAELKLRTSRKGKDSAKTLHMTIEVFDDTNSVKSIPVVPPKELEHPMRLISFGDFFAVIVGKNPLDLSFNMQQQGKTAALVYRWSTQDPIALQFDGSAMIAYEPPYIALASPNGYAVFDTEHEMKLIVRREKRVFHFTFFEGKLYLLTIDGLEIDNFKTVELVSSRFSHLITKEKNAPPIPMNTVMIKEVLPGTVTLLDIRGNSTTVGIPEEHLDDENAPLIVKVANADNHLKAASEAYRVASPQELKSLMLMMMNDVGWDKVLEVLSESEKAASEIAAQDSSTEFQQEFHAFLMKELEVDQ</sequence>
<dbReference type="AlphaFoldDB" id="A0A1J4KI95"/>
<name>A0A1J4KI95_9EUKA</name>
<gene>
    <name evidence="1" type="ORF">TRFO_19900</name>
</gene>
<dbReference type="SUPFAM" id="SSF50978">
    <property type="entry name" value="WD40 repeat-like"/>
    <property type="match status" value="1"/>
</dbReference>
<protein>
    <submittedName>
        <fullName evidence="1">Uncharacterized protein</fullName>
    </submittedName>
</protein>
<dbReference type="OrthoDB" id="10263158at2759"/>
<evidence type="ECO:0000313" key="1">
    <source>
        <dbReference type="EMBL" id="OHT10762.1"/>
    </source>
</evidence>
<accession>A0A1J4KI95</accession>
<dbReference type="GeneID" id="94835786"/>
<keyword evidence="2" id="KW-1185">Reference proteome</keyword>
<dbReference type="EMBL" id="MLAK01000603">
    <property type="protein sequence ID" value="OHT10762.1"/>
    <property type="molecule type" value="Genomic_DNA"/>
</dbReference>
<reference evidence="1" key="1">
    <citation type="submission" date="2016-10" db="EMBL/GenBank/DDBJ databases">
        <authorList>
            <person name="Benchimol M."/>
            <person name="Almeida L.G."/>
            <person name="Vasconcelos A.T."/>
            <person name="Perreira-Neves A."/>
            <person name="Rosa I.A."/>
            <person name="Tasca T."/>
            <person name="Bogo M.R."/>
            <person name="de Souza W."/>
        </authorList>
    </citation>
    <scope>NUCLEOTIDE SEQUENCE [LARGE SCALE GENOMIC DNA]</scope>
    <source>
        <strain evidence="1">K</strain>
    </source>
</reference>
<proteinExistence type="predicted"/>
<dbReference type="RefSeq" id="XP_068363898.1">
    <property type="nucleotide sequence ID" value="XM_068501082.1"/>
</dbReference>
<dbReference type="Proteomes" id="UP000179807">
    <property type="component" value="Unassembled WGS sequence"/>
</dbReference>